<keyword evidence="10 11" id="KW-0472">Membrane</keyword>
<evidence type="ECO:0000313" key="13">
    <source>
        <dbReference type="EMBL" id="MDQ0471785.1"/>
    </source>
</evidence>
<evidence type="ECO:0000256" key="2">
    <source>
        <dbReference type="ARBA" id="ARBA00022553"/>
    </source>
</evidence>
<evidence type="ECO:0000256" key="11">
    <source>
        <dbReference type="SAM" id="Phobius"/>
    </source>
</evidence>
<evidence type="ECO:0000256" key="1">
    <source>
        <dbReference type="ARBA" id="ARBA00004141"/>
    </source>
</evidence>
<accession>A0ABU0JBX3</accession>
<feature type="transmembrane region" description="Helical" evidence="11">
    <location>
        <begin position="455"/>
        <end position="476"/>
    </location>
</feature>
<evidence type="ECO:0000259" key="12">
    <source>
        <dbReference type="Pfam" id="PF13493"/>
    </source>
</evidence>
<comment type="caution">
    <text evidence="13">The sequence shown here is derived from an EMBL/GenBank/DDBJ whole genome shotgun (WGS) entry which is preliminary data.</text>
</comment>
<reference evidence="13 14" key="1">
    <citation type="submission" date="2023-07" db="EMBL/GenBank/DDBJ databases">
        <title>Genomic Encyclopedia of Type Strains, Phase IV (KMG-IV): sequencing the most valuable type-strain genomes for metagenomic binning, comparative biology and taxonomic classification.</title>
        <authorList>
            <person name="Goeker M."/>
        </authorList>
    </citation>
    <scope>NUCLEOTIDE SEQUENCE [LARGE SCALE GENOMIC DNA]</scope>
    <source>
        <strain evidence="13 14">DSM 19619</strain>
    </source>
</reference>
<feature type="transmembrane region" description="Helical" evidence="11">
    <location>
        <begin position="262"/>
        <end position="282"/>
    </location>
</feature>
<feature type="transmembrane region" description="Helical" evidence="11">
    <location>
        <begin position="36"/>
        <end position="53"/>
    </location>
</feature>
<evidence type="ECO:0000256" key="7">
    <source>
        <dbReference type="ARBA" id="ARBA00022840"/>
    </source>
</evidence>
<dbReference type="InterPro" id="IPR038318">
    <property type="entry name" value="KdpD_sf"/>
</dbReference>
<keyword evidence="4 11" id="KW-0812">Transmembrane</keyword>
<evidence type="ECO:0000313" key="14">
    <source>
        <dbReference type="Proteomes" id="UP001242480"/>
    </source>
</evidence>
<comment type="subcellular location">
    <subcellularLocation>
        <location evidence="1">Membrane</location>
        <topology evidence="1">Multi-pass membrane protein</topology>
    </subcellularLocation>
</comment>
<sequence>MQVTFGARAALPAQYAITIVLVAVCFLLRWELPWHGFSFFLFVPAVLLGAALFGKGPAIFAVALTVAVATFFWLDPIYSFWITPHQVPPLALYILLCIGIVGLCEWTRAGLQRRMSGAAAGAPASNRPRFEGLDFWRGFVLCTIFADHIPGNIFENFTYRNFGFSDAAEAFVFLSGVSLALAYGRKFSGGRRLVVVFALLRRALKLYCVHIALSLAAIAIFAAGSLVWRAPELLTEHGRDLFVADAGLCLTGIVSLGHQLGYFNILPLYIVLITLVPVYLWLAGFDRRLMLATSAVIYAGARLFAWDLPSWPIPGGWFFNPLTWQLMMAIGIAVGIELARGGTIARSTACTIGAAAVVLLGLLVATDGFGGTLGGWGRVRGWLDLDKTSLGLFRLVHFLALAYLVEASGVTHRLRASVLFSPLSVLGRHSLLVFSLLSLFAAAGQVLVVTVRTTAWFDLPLVGGGIILLVCAARLAEAGSLFQQPLVGSAIHGRA</sequence>
<dbReference type="RefSeq" id="WP_307277532.1">
    <property type="nucleotide sequence ID" value="NZ_JAUSVX010000010.1"/>
</dbReference>
<evidence type="ECO:0000256" key="8">
    <source>
        <dbReference type="ARBA" id="ARBA00022989"/>
    </source>
</evidence>
<feature type="transmembrane region" description="Helical" evidence="11">
    <location>
        <begin position="431"/>
        <end position="449"/>
    </location>
</feature>
<evidence type="ECO:0000256" key="4">
    <source>
        <dbReference type="ARBA" id="ARBA00022692"/>
    </source>
</evidence>
<feature type="transmembrane region" description="Helical" evidence="11">
    <location>
        <begin position="87"/>
        <end position="106"/>
    </location>
</feature>
<dbReference type="PANTHER" id="PTHR38592">
    <property type="entry name" value="BLL4819 PROTEIN"/>
    <property type="match status" value="1"/>
</dbReference>
<keyword evidence="3" id="KW-0808">Transferase</keyword>
<name>A0ABU0JBX3_9HYPH</name>
<dbReference type="InterPro" id="IPR014550">
    <property type="entry name" value="UCP028704_OpgC"/>
</dbReference>
<dbReference type="PANTHER" id="PTHR38592:SF3">
    <property type="entry name" value="BLL4819 PROTEIN"/>
    <property type="match status" value="1"/>
</dbReference>
<evidence type="ECO:0000256" key="9">
    <source>
        <dbReference type="ARBA" id="ARBA00023012"/>
    </source>
</evidence>
<keyword evidence="2" id="KW-0597">Phosphoprotein</keyword>
<gene>
    <name evidence="13" type="ORF">QO011_004812</name>
</gene>
<keyword evidence="14" id="KW-1185">Reference proteome</keyword>
<keyword evidence="9" id="KW-0902">Two-component regulatory system</keyword>
<feature type="transmembrane region" description="Helical" evidence="11">
    <location>
        <begin position="318"/>
        <end position="339"/>
    </location>
</feature>
<feature type="transmembrane region" description="Helical" evidence="11">
    <location>
        <begin position="60"/>
        <end position="81"/>
    </location>
</feature>
<feature type="transmembrane region" description="Helical" evidence="11">
    <location>
        <begin position="289"/>
        <end position="306"/>
    </location>
</feature>
<protein>
    <recommendedName>
        <fullName evidence="12">Sensor protein KdpD transmembrane domain-containing protein</fullName>
    </recommendedName>
</protein>
<organism evidence="13 14">
    <name type="scientific">Labrys wisconsinensis</name>
    <dbReference type="NCBI Taxonomy" id="425677"/>
    <lineage>
        <taxon>Bacteria</taxon>
        <taxon>Pseudomonadati</taxon>
        <taxon>Pseudomonadota</taxon>
        <taxon>Alphaproteobacteria</taxon>
        <taxon>Hyphomicrobiales</taxon>
        <taxon>Xanthobacteraceae</taxon>
        <taxon>Labrys</taxon>
    </lineage>
</organism>
<keyword evidence="5" id="KW-0547">Nucleotide-binding</keyword>
<keyword evidence="6" id="KW-0418">Kinase</keyword>
<evidence type="ECO:0000256" key="5">
    <source>
        <dbReference type="ARBA" id="ARBA00022741"/>
    </source>
</evidence>
<evidence type="ECO:0000256" key="3">
    <source>
        <dbReference type="ARBA" id="ARBA00022679"/>
    </source>
</evidence>
<dbReference type="Gene3D" id="1.20.120.620">
    <property type="entry name" value="Backbone structure of the membrane domain of e. Coli histidine kinase receptor kdpd"/>
    <property type="match status" value="1"/>
</dbReference>
<evidence type="ECO:0000256" key="10">
    <source>
        <dbReference type="ARBA" id="ARBA00023136"/>
    </source>
</evidence>
<proteinExistence type="predicted"/>
<keyword evidence="8 11" id="KW-1133">Transmembrane helix</keyword>
<feature type="transmembrane region" description="Helical" evidence="11">
    <location>
        <begin position="204"/>
        <end position="228"/>
    </location>
</feature>
<dbReference type="Proteomes" id="UP001242480">
    <property type="component" value="Unassembled WGS sequence"/>
</dbReference>
<feature type="transmembrane region" description="Helical" evidence="11">
    <location>
        <begin position="351"/>
        <end position="371"/>
    </location>
</feature>
<dbReference type="Pfam" id="PF13493">
    <property type="entry name" value="DUF4118"/>
    <property type="match status" value="1"/>
</dbReference>
<evidence type="ECO:0000256" key="6">
    <source>
        <dbReference type="ARBA" id="ARBA00022777"/>
    </source>
</evidence>
<feature type="transmembrane region" description="Helical" evidence="11">
    <location>
        <begin position="12"/>
        <end position="30"/>
    </location>
</feature>
<keyword evidence="7" id="KW-0067">ATP-binding</keyword>
<dbReference type="InterPro" id="IPR025201">
    <property type="entry name" value="KdpD_TM"/>
</dbReference>
<dbReference type="EMBL" id="JAUSVX010000010">
    <property type="protein sequence ID" value="MDQ0471785.1"/>
    <property type="molecule type" value="Genomic_DNA"/>
</dbReference>
<feature type="transmembrane region" description="Helical" evidence="11">
    <location>
        <begin position="391"/>
        <end position="410"/>
    </location>
</feature>
<feature type="domain" description="Sensor protein KdpD transmembrane" evidence="12">
    <location>
        <begin position="15"/>
        <end position="109"/>
    </location>
</feature>
<dbReference type="Pfam" id="PF10129">
    <property type="entry name" value="OpgC_C"/>
    <property type="match status" value="1"/>
</dbReference>